<gene>
    <name evidence="1" type="ORF">DCK97_10230</name>
</gene>
<sequence>GVSRTYVSTNIAKGSPWNNVEGYVSPEIDKLFHEGASAFSDKKREGVYKVVQKKLVEDVPVAWLLELGFPTITRCNVKNLITTGIGVNDGFKDAWIE</sequence>
<dbReference type="Proteomes" id="UP000257706">
    <property type="component" value="Unassembled WGS sequence"/>
</dbReference>
<comment type="caution">
    <text evidence="1">The sequence shown here is derived from an EMBL/GenBank/DDBJ whole genome shotgun (WGS) entry which is preliminary data.</text>
</comment>
<evidence type="ECO:0000313" key="2">
    <source>
        <dbReference type="Proteomes" id="UP000257706"/>
    </source>
</evidence>
<protein>
    <submittedName>
        <fullName evidence="1">Peptide ABC transporter substrate-binding protein</fullName>
    </submittedName>
</protein>
<name>A0A3B9IIU0_9PROT</name>
<dbReference type="AlphaFoldDB" id="A0A3B9IIU0"/>
<dbReference type="SUPFAM" id="SSF53850">
    <property type="entry name" value="Periplasmic binding protein-like II"/>
    <property type="match status" value="1"/>
</dbReference>
<reference evidence="1 2" key="1">
    <citation type="journal article" date="2018" name="Nat. Biotechnol.">
        <title>A standardized bacterial taxonomy based on genome phylogeny substantially revises the tree of life.</title>
        <authorList>
            <person name="Parks D.H."/>
            <person name="Chuvochina M."/>
            <person name="Waite D.W."/>
            <person name="Rinke C."/>
            <person name="Skarshewski A."/>
            <person name="Chaumeil P.A."/>
            <person name="Hugenholtz P."/>
        </authorList>
    </citation>
    <scope>NUCLEOTIDE SEQUENCE [LARGE SCALE GENOMIC DNA]</scope>
    <source>
        <strain evidence="1">UBA8739</strain>
    </source>
</reference>
<proteinExistence type="predicted"/>
<dbReference type="Gene3D" id="3.40.190.10">
    <property type="entry name" value="Periplasmic binding protein-like II"/>
    <property type="match status" value="1"/>
</dbReference>
<organism evidence="1 2">
    <name type="scientific">Tistrella mobilis</name>
    <dbReference type="NCBI Taxonomy" id="171437"/>
    <lineage>
        <taxon>Bacteria</taxon>
        <taxon>Pseudomonadati</taxon>
        <taxon>Pseudomonadota</taxon>
        <taxon>Alphaproteobacteria</taxon>
        <taxon>Geminicoccales</taxon>
        <taxon>Geminicoccaceae</taxon>
        <taxon>Tistrella</taxon>
    </lineage>
</organism>
<dbReference type="EMBL" id="DMAI01000158">
    <property type="protein sequence ID" value="HAE47784.1"/>
    <property type="molecule type" value="Genomic_DNA"/>
</dbReference>
<accession>A0A3B9IIU0</accession>
<feature type="non-terminal residue" evidence="1">
    <location>
        <position position="1"/>
    </location>
</feature>
<evidence type="ECO:0000313" key="1">
    <source>
        <dbReference type="EMBL" id="HAE47784.1"/>
    </source>
</evidence>
<dbReference type="Gene3D" id="3.10.105.10">
    <property type="entry name" value="Dipeptide-binding Protein, Domain 3"/>
    <property type="match status" value="1"/>
</dbReference>